<organism evidence="2">
    <name type="scientific">Graphocephala atropunctata</name>
    <dbReference type="NCBI Taxonomy" id="36148"/>
    <lineage>
        <taxon>Eukaryota</taxon>
        <taxon>Metazoa</taxon>
        <taxon>Ecdysozoa</taxon>
        <taxon>Arthropoda</taxon>
        <taxon>Hexapoda</taxon>
        <taxon>Insecta</taxon>
        <taxon>Pterygota</taxon>
        <taxon>Neoptera</taxon>
        <taxon>Paraneoptera</taxon>
        <taxon>Hemiptera</taxon>
        <taxon>Auchenorrhyncha</taxon>
        <taxon>Membracoidea</taxon>
        <taxon>Cicadellidae</taxon>
        <taxon>Cicadellinae</taxon>
        <taxon>Cicadellini</taxon>
        <taxon>Graphocephala</taxon>
    </lineage>
</organism>
<dbReference type="AlphaFoldDB" id="A0A1B6MBI0"/>
<accession>A0A1B6MBI0</accession>
<evidence type="ECO:0000256" key="1">
    <source>
        <dbReference type="SAM" id="MobiDB-lite"/>
    </source>
</evidence>
<sequence length="113" mass="13094">MGLSSWSAVYPCDRPESCGRLSLRFSRDSWGNDAEEGTRGRGSRIQVQDVCLVAPALDWSEEEGFWERGREAREPQTSTQQEQRPRSGHEHPLHKNRYTLALQHFTFYCLHVM</sequence>
<feature type="compositionally biased region" description="Basic and acidic residues" evidence="1">
    <location>
        <begin position="83"/>
        <end position="93"/>
    </location>
</feature>
<feature type="region of interest" description="Disordered" evidence="1">
    <location>
        <begin position="65"/>
        <end position="95"/>
    </location>
</feature>
<reference evidence="2" key="1">
    <citation type="submission" date="2015-11" db="EMBL/GenBank/DDBJ databases">
        <title>De novo transcriptome assembly of four potential Pierce s Disease insect vectors from Arizona vineyards.</title>
        <authorList>
            <person name="Tassone E.E."/>
        </authorList>
    </citation>
    <scope>NUCLEOTIDE SEQUENCE</scope>
</reference>
<gene>
    <name evidence="2" type="ORF">g.53907</name>
</gene>
<evidence type="ECO:0000313" key="2">
    <source>
        <dbReference type="EMBL" id="JAT33244.1"/>
    </source>
</evidence>
<name>A0A1B6MBI0_9HEMI</name>
<protein>
    <submittedName>
        <fullName evidence="2">Uncharacterized protein</fullName>
    </submittedName>
</protein>
<proteinExistence type="predicted"/>
<dbReference type="EMBL" id="GEBQ01006733">
    <property type="protein sequence ID" value="JAT33244.1"/>
    <property type="molecule type" value="Transcribed_RNA"/>
</dbReference>
<feature type="compositionally biased region" description="Basic and acidic residues" evidence="1">
    <location>
        <begin position="65"/>
        <end position="74"/>
    </location>
</feature>